<dbReference type="Pfam" id="PF00169">
    <property type="entry name" value="PH"/>
    <property type="match status" value="1"/>
</dbReference>
<comment type="subcellular location">
    <subcellularLocation>
        <location evidence="1">Cytoplasm</location>
        <location evidence="1">Cytosol</location>
    </subcellularLocation>
</comment>
<dbReference type="PANTHER" id="PTHR45989:SF1">
    <property type="entry name" value="TRANSLATION INITIATION FACTOR EIF-2B SUBUNIT GAMMA"/>
    <property type="match status" value="1"/>
</dbReference>
<dbReference type="GO" id="GO:0002183">
    <property type="term" value="P:cytoplasmic translational initiation"/>
    <property type="evidence" value="ECO:0007669"/>
    <property type="project" value="TreeGrafter"/>
</dbReference>
<name>A0AAV7KJM9_9METZ</name>
<protein>
    <recommendedName>
        <fullName evidence="6">Translation initiation factor eIF2B subunit gamma</fullName>
    </recommendedName>
    <alternativeName>
        <fullName evidence="7">eIF2B GDP-GTP exchange factor subunit gamma</fullName>
    </alternativeName>
</protein>
<dbReference type="EMBL" id="JAKMXF010000011">
    <property type="protein sequence ID" value="KAI6661641.1"/>
    <property type="molecule type" value="Genomic_DNA"/>
</dbReference>
<dbReference type="SMART" id="SM00233">
    <property type="entry name" value="PH"/>
    <property type="match status" value="1"/>
</dbReference>
<evidence type="ECO:0000256" key="5">
    <source>
        <dbReference type="ARBA" id="ARBA00022917"/>
    </source>
</evidence>
<dbReference type="GO" id="GO:0005851">
    <property type="term" value="C:eukaryotic translation initiation factor 2B complex"/>
    <property type="evidence" value="ECO:0007669"/>
    <property type="project" value="TreeGrafter"/>
</dbReference>
<dbReference type="SUPFAM" id="SSF50729">
    <property type="entry name" value="PH domain-like"/>
    <property type="match status" value="1"/>
</dbReference>
<dbReference type="InterPro" id="IPR051960">
    <property type="entry name" value="eIF2B_gamma"/>
</dbReference>
<dbReference type="GO" id="GO:0005085">
    <property type="term" value="F:guanyl-nucleotide exchange factor activity"/>
    <property type="evidence" value="ECO:0007669"/>
    <property type="project" value="TreeGrafter"/>
</dbReference>
<dbReference type="PANTHER" id="PTHR45989">
    <property type="entry name" value="TRANSLATION INITIATION FACTOR EIF-2B SUBUNIT GAMMA"/>
    <property type="match status" value="1"/>
</dbReference>
<dbReference type="InterPro" id="IPR011993">
    <property type="entry name" value="PH-like_dom_sf"/>
</dbReference>
<dbReference type="Pfam" id="PF00483">
    <property type="entry name" value="NTP_transferase"/>
    <property type="match status" value="1"/>
</dbReference>
<keyword evidence="4" id="KW-0396">Initiation factor</keyword>
<evidence type="ECO:0000256" key="4">
    <source>
        <dbReference type="ARBA" id="ARBA00022540"/>
    </source>
</evidence>
<evidence type="ECO:0000313" key="12">
    <source>
        <dbReference type="EMBL" id="KAI6661641.1"/>
    </source>
</evidence>
<dbReference type="PROSITE" id="PS50003">
    <property type="entry name" value="PH_DOMAIN"/>
    <property type="match status" value="1"/>
</dbReference>
<evidence type="ECO:0000259" key="11">
    <source>
        <dbReference type="PROSITE" id="PS50003"/>
    </source>
</evidence>
<dbReference type="Proteomes" id="UP001165289">
    <property type="component" value="Unassembled WGS sequence"/>
</dbReference>
<comment type="similarity">
    <text evidence="2">Belongs to the eIF-2B gamma/epsilon subunits family.</text>
</comment>
<dbReference type="InterPro" id="IPR029044">
    <property type="entry name" value="Nucleotide-diphossugar_trans"/>
</dbReference>
<evidence type="ECO:0000256" key="2">
    <source>
        <dbReference type="ARBA" id="ARBA00007878"/>
    </source>
</evidence>
<evidence type="ECO:0000256" key="6">
    <source>
        <dbReference type="ARBA" id="ARBA00044196"/>
    </source>
</evidence>
<feature type="domain" description="PH" evidence="11">
    <location>
        <begin position="472"/>
        <end position="568"/>
    </location>
</feature>
<dbReference type="InterPro" id="IPR001849">
    <property type="entry name" value="PH_domain"/>
</dbReference>
<evidence type="ECO:0000313" key="13">
    <source>
        <dbReference type="Proteomes" id="UP001165289"/>
    </source>
</evidence>
<evidence type="ECO:0000256" key="9">
    <source>
        <dbReference type="ARBA" id="ARBA00046432"/>
    </source>
</evidence>
<dbReference type="InterPro" id="IPR005835">
    <property type="entry name" value="NTP_transferase_dom"/>
</dbReference>
<evidence type="ECO:0000256" key="10">
    <source>
        <dbReference type="SAM" id="MobiDB-lite"/>
    </source>
</evidence>
<sequence length="626" mass="71430">MEFHPVILCGGQGTKLYPLAEQMPKALLAIANKPVIWYVIEFLHKYGFEEAIIVSQPTFFDKIKSSVDTFISVYNIPIKLECLRLPCDKLTEMGTADALRYIQPHIKSDLLILPCDILIDIPLQQFANIHRCYNSALTILLTPQIQNTPADQSAGAMKTYKAGRDVIALAEKSDRILLLQNESDIDEKLSLTRSMLLKYPCLELRTDLRDTHVYLMSKSVLDVLNDSKGKKISSIKEELIPLILQKQLTDYKLVSTNPLATDSASAYNPLNDLELLAYQLSETNRSGRLDRIMVNGAIQEIYYTYACYQMILNSPQIALRISTVQDFIEGNKLMQKEANRMNLWPIERDHGLVHESVEITGAVERVVGKETYIGECSRIDEGCSLKKSIIGVHVILGKNVKVSNSIILERVVIEDNCQIINSIQNQLLSLENQILKGKHCLEMRWYFNFRVIWRHEHCLMASKHRNSPSLEMQLKNGQVKMFKKGILHSSWKNRHLKLNRNYLLVFETQHTYQPLESIIRDEIRSVRKLADVDNGFEIKVKEFECYTFQCINPDDLEEWVAALENRVPISSARLDSQAQVAQAVRQAGKSDFPAQFEAQPAVLYPGLPASEKPNDQTQPPPYNTMY</sequence>
<dbReference type="CDD" id="cd00821">
    <property type="entry name" value="PH"/>
    <property type="match status" value="1"/>
</dbReference>
<evidence type="ECO:0000256" key="3">
    <source>
        <dbReference type="ARBA" id="ARBA00022490"/>
    </source>
</evidence>
<accession>A0AAV7KJM9</accession>
<dbReference type="AlphaFoldDB" id="A0AAV7KJM9"/>
<dbReference type="Gene3D" id="2.30.29.30">
    <property type="entry name" value="Pleckstrin-homology domain (PH domain)/Phosphotyrosine-binding domain (PTB)"/>
    <property type="match status" value="1"/>
</dbReference>
<dbReference type="GO" id="GO:0003743">
    <property type="term" value="F:translation initiation factor activity"/>
    <property type="evidence" value="ECO:0007669"/>
    <property type="project" value="UniProtKB-KW"/>
</dbReference>
<organism evidence="12 13">
    <name type="scientific">Oopsacas minuta</name>
    <dbReference type="NCBI Taxonomy" id="111878"/>
    <lineage>
        <taxon>Eukaryota</taxon>
        <taxon>Metazoa</taxon>
        <taxon>Porifera</taxon>
        <taxon>Hexactinellida</taxon>
        <taxon>Hexasterophora</taxon>
        <taxon>Lyssacinosida</taxon>
        <taxon>Leucopsacidae</taxon>
        <taxon>Oopsacas</taxon>
    </lineage>
</organism>
<keyword evidence="5" id="KW-0648">Protein biosynthesis</keyword>
<comment type="subunit">
    <text evidence="9">Component of the translation initiation factor 2B (eIF2B) complex which is a heterodecamer of two sets of five different subunits: alpha, beta, gamma, delta and epsilon. Subunits alpha, beta and delta comprise a regulatory subcomplex and subunits epsilon and gamma comprise a catalytic subcomplex. Within the complex, the hexameric regulatory complex resides at the center, with the two heterodimeric catalytic subcomplexes bound on opposite sides.</text>
</comment>
<comment type="function">
    <text evidence="8">Acts as a component of the translation initiation factor 2B (eIF2B) complex, which catalyzes the exchange of GDP for GTP on the eukaryotic initiation factor 2 (eIF2) complex gamma subunit. Its guanine nucleotide exchange factor activity is repressed when bound to eIF2 complex phosphorylated on the alpha subunit, thereby limiting the amount of methionyl-initiator methionine tRNA available to the ribosome and consequently global translation is repressed.</text>
</comment>
<dbReference type="Gene3D" id="3.90.550.10">
    <property type="entry name" value="Spore Coat Polysaccharide Biosynthesis Protein SpsA, Chain A"/>
    <property type="match status" value="1"/>
</dbReference>
<dbReference type="CDD" id="cd04198">
    <property type="entry name" value="eIF-2B_gamma_N"/>
    <property type="match status" value="1"/>
</dbReference>
<feature type="region of interest" description="Disordered" evidence="10">
    <location>
        <begin position="605"/>
        <end position="626"/>
    </location>
</feature>
<dbReference type="SUPFAM" id="SSF53448">
    <property type="entry name" value="Nucleotide-diphospho-sugar transferases"/>
    <property type="match status" value="1"/>
</dbReference>
<evidence type="ECO:0000256" key="1">
    <source>
        <dbReference type="ARBA" id="ARBA00004514"/>
    </source>
</evidence>
<keyword evidence="13" id="KW-1185">Reference proteome</keyword>
<evidence type="ECO:0000256" key="8">
    <source>
        <dbReference type="ARBA" id="ARBA00045373"/>
    </source>
</evidence>
<evidence type="ECO:0000256" key="7">
    <source>
        <dbReference type="ARBA" id="ARBA00044229"/>
    </source>
</evidence>
<reference evidence="12 13" key="1">
    <citation type="journal article" date="2023" name="BMC Biol.">
        <title>The compact genome of the sponge Oopsacas minuta (Hexactinellida) is lacking key metazoan core genes.</title>
        <authorList>
            <person name="Santini S."/>
            <person name="Schenkelaars Q."/>
            <person name="Jourda C."/>
            <person name="Duchesne M."/>
            <person name="Belahbib H."/>
            <person name="Rocher C."/>
            <person name="Selva M."/>
            <person name="Riesgo A."/>
            <person name="Vervoort M."/>
            <person name="Leys S.P."/>
            <person name="Kodjabachian L."/>
            <person name="Le Bivic A."/>
            <person name="Borchiellini C."/>
            <person name="Claverie J.M."/>
            <person name="Renard E."/>
        </authorList>
    </citation>
    <scope>NUCLEOTIDE SEQUENCE [LARGE SCALE GENOMIC DNA]</scope>
    <source>
        <strain evidence="12">SPO-2</strain>
    </source>
</reference>
<dbReference type="GO" id="GO:0005829">
    <property type="term" value="C:cytosol"/>
    <property type="evidence" value="ECO:0007669"/>
    <property type="project" value="UniProtKB-SubCell"/>
</dbReference>
<dbReference type="Gene3D" id="2.160.10.10">
    <property type="entry name" value="Hexapeptide repeat proteins"/>
    <property type="match status" value="1"/>
</dbReference>
<proteinExistence type="inferred from homology"/>
<keyword evidence="3" id="KW-0963">Cytoplasm</keyword>
<gene>
    <name evidence="12" type="ORF">LOD99_13514</name>
</gene>
<comment type="caution">
    <text evidence="12">The sequence shown here is derived from an EMBL/GenBank/DDBJ whole genome shotgun (WGS) entry which is preliminary data.</text>
</comment>